<keyword evidence="2 6" id="KW-0547">Nucleotide-binding</keyword>
<dbReference type="GO" id="GO:0140663">
    <property type="term" value="F:ATP-dependent FeS chaperone activity"/>
    <property type="evidence" value="ECO:0007669"/>
    <property type="project" value="InterPro"/>
</dbReference>
<dbReference type="Gene3D" id="3.40.50.300">
    <property type="entry name" value="P-loop containing nucleotide triphosphate hydrolases"/>
    <property type="match status" value="1"/>
</dbReference>
<dbReference type="InterPro" id="IPR044304">
    <property type="entry name" value="NUBPL-like"/>
</dbReference>
<dbReference type="GO" id="GO:0005524">
    <property type="term" value="F:ATP binding"/>
    <property type="evidence" value="ECO:0007669"/>
    <property type="project" value="UniProtKB-UniRule"/>
</dbReference>
<keyword evidence="5 6" id="KW-0411">Iron-sulfur</keyword>
<keyword evidence="3 6" id="KW-0067">ATP-binding</keyword>
<dbReference type="GO" id="GO:0016887">
    <property type="term" value="F:ATP hydrolysis activity"/>
    <property type="evidence" value="ECO:0007669"/>
    <property type="project" value="UniProtKB-UniRule"/>
</dbReference>
<feature type="binding site" evidence="6">
    <location>
        <begin position="62"/>
        <end position="69"/>
    </location>
    <ligand>
        <name>ATP</name>
        <dbReference type="ChEBI" id="CHEBI:30616"/>
    </ligand>
</feature>
<dbReference type="EMBL" id="LT669839">
    <property type="protein sequence ID" value="SHD76135.1"/>
    <property type="molecule type" value="Genomic_DNA"/>
</dbReference>
<reference evidence="7 8" key="1">
    <citation type="submission" date="2016-11" db="EMBL/GenBank/DDBJ databases">
        <authorList>
            <person name="Manzoor S."/>
        </authorList>
    </citation>
    <scope>NUCLEOTIDE SEQUENCE [LARGE SCALE GENOMIC DNA]</scope>
    <source>
        <strain evidence="7">Clostridium ultunense strain Esp</strain>
    </source>
</reference>
<evidence type="ECO:0000313" key="8">
    <source>
        <dbReference type="Proteomes" id="UP000245423"/>
    </source>
</evidence>
<dbReference type="PROSITE" id="PS01215">
    <property type="entry name" value="MRP"/>
    <property type="match status" value="1"/>
</dbReference>
<dbReference type="HAMAP" id="MF_02040">
    <property type="entry name" value="Mrp_NBP35"/>
    <property type="match status" value="1"/>
</dbReference>
<dbReference type="InterPro" id="IPR000808">
    <property type="entry name" value="Mrp-like_CS"/>
</dbReference>
<dbReference type="GO" id="GO:0051539">
    <property type="term" value="F:4 iron, 4 sulfur cluster binding"/>
    <property type="evidence" value="ECO:0007669"/>
    <property type="project" value="TreeGrafter"/>
</dbReference>
<organism evidence="7 8">
    <name type="scientific">[Clostridium] ultunense Esp</name>
    <dbReference type="NCBI Taxonomy" id="1288971"/>
    <lineage>
        <taxon>Bacteria</taxon>
        <taxon>Bacillati</taxon>
        <taxon>Bacillota</taxon>
        <taxon>Tissierellia</taxon>
        <taxon>Tissierellales</taxon>
        <taxon>Tepidimicrobiaceae</taxon>
        <taxon>Schnuerera</taxon>
    </lineage>
</organism>
<keyword evidence="6" id="KW-0378">Hydrolase</keyword>
<dbReference type="Proteomes" id="UP000245423">
    <property type="component" value="Chromosome 1"/>
</dbReference>
<evidence type="ECO:0000256" key="6">
    <source>
        <dbReference type="HAMAP-Rule" id="MF_02040"/>
    </source>
</evidence>
<dbReference type="InterPro" id="IPR027417">
    <property type="entry name" value="P-loop_NTPase"/>
</dbReference>
<sequence length="298" mass="32557">MTGNLNKVTIILAYANKTKKGMKKMADCNNCPSKDNCTSQDTCTIKNNPNNFVKNIIGVMSGKGGVGKSTVSALIAKDLRDKGYKVGVMDADITGPSIPRLFQIEGERAVANNSGIIPITTEDGIKIMSLNLLMEEEDNPVIWRGPIVSSIVQQFWTDVLWGELDYLIIDMPPGTGDVALTVMQSIPISGIIMVSVPQDLVSMIVAKAINMAKRLNIPILGIVENMSYVLCPDCNKKIEIFESENILNFLKEYDLELLGELPMGKDIANISVNSNSKLTEEVKDTFEQIGNRIVSGLN</sequence>
<evidence type="ECO:0000256" key="5">
    <source>
        <dbReference type="ARBA" id="ARBA00023014"/>
    </source>
</evidence>
<dbReference type="SUPFAM" id="SSF52540">
    <property type="entry name" value="P-loop containing nucleoside triphosphate hydrolases"/>
    <property type="match status" value="1"/>
</dbReference>
<gene>
    <name evidence="7" type="primary">mrp</name>
    <name evidence="7" type="ORF">CUESP1_0754</name>
</gene>
<dbReference type="InterPro" id="IPR033756">
    <property type="entry name" value="YlxH/NBP35"/>
</dbReference>
<dbReference type="GO" id="GO:0046872">
    <property type="term" value="F:metal ion binding"/>
    <property type="evidence" value="ECO:0007669"/>
    <property type="project" value="UniProtKB-KW"/>
</dbReference>
<keyword evidence="8" id="KW-1185">Reference proteome</keyword>
<evidence type="ECO:0000256" key="4">
    <source>
        <dbReference type="ARBA" id="ARBA00023004"/>
    </source>
</evidence>
<evidence type="ECO:0000256" key="1">
    <source>
        <dbReference type="ARBA" id="ARBA00022723"/>
    </source>
</evidence>
<dbReference type="CDD" id="cd02037">
    <property type="entry name" value="Mrp_NBP35"/>
    <property type="match status" value="1"/>
</dbReference>
<dbReference type="AlphaFoldDB" id="M1ZGG9"/>
<dbReference type="Pfam" id="PF10609">
    <property type="entry name" value="ParA"/>
    <property type="match status" value="1"/>
</dbReference>
<evidence type="ECO:0000313" key="7">
    <source>
        <dbReference type="EMBL" id="SHD76135.1"/>
    </source>
</evidence>
<dbReference type="PANTHER" id="PTHR42961:SF2">
    <property type="entry name" value="IRON-SULFUR PROTEIN NUBPL"/>
    <property type="match status" value="1"/>
</dbReference>
<comment type="function">
    <text evidence="6">Binds and transfers iron-sulfur (Fe-S) clusters to target apoproteins. Can hydrolyze ATP.</text>
</comment>
<protein>
    <recommendedName>
        <fullName evidence="6">Iron-sulfur cluster carrier protein</fullName>
    </recommendedName>
</protein>
<evidence type="ECO:0000256" key="3">
    <source>
        <dbReference type="ARBA" id="ARBA00022840"/>
    </source>
</evidence>
<dbReference type="PANTHER" id="PTHR42961">
    <property type="entry name" value="IRON-SULFUR PROTEIN NUBPL"/>
    <property type="match status" value="1"/>
</dbReference>
<keyword evidence="4 6" id="KW-0408">Iron</keyword>
<keyword evidence="1 6" id="KW-0479">Metal-binding</keyword>
<accession>M1ZGG9</accession>
<dbReference type="HOGENOM" id="CLU_024839_0_2_9"/>
<dbReference type="InterPro" id="IPR019591">
    <property type="entry name" value="Mrp/NBP35_ATP-bd"/>
</dbReference>
<name>M1ZGG9_9FIRM</name>
<evidence type="ECO:0000256" key="2">
    <source>
        <dbReference type="ARBA" id="ARBA00022741"/>
    </source>
</evidence>
<dbReference type="FunFam" id="3.40.50.300:FF:001119">
    <property type="entry name" value="Iron-sulfur cluster carrier protein"/>
    <property type="match status" value="1"/>
</dbReference>
<dbReference type="GO" id="GO:0016226">
    <property type="term" value="P:iron-sulfur cluster assembly"/>
    <property type="evidence" value="ECO:0007669"/>
    <property type="project" value="InterPro"/>
</dbReference>
<proteinExistence type="inferred from homology"/>
<comment type="similarity">
    <text evidence="6">Belongs to the Mrp/NBP35 ATP-binding proteins family.</text>
</comment>
<comment type="subunit">
    <text evidence="6">Homodimer.</text>
</comment>